<name>A0A1M6ENN0_9FLAO</name>
<dbReference type="RefSeq" id="WP_072990267.1">
    <property type="nucleotide sequence ID" value="NZ_FQYU01000002.1"/>
</dbReference>
<dbReference type="SUPFAM" id="SSF55729">
    <property type="entry name" value="Acyl-CoA N-acyltransferases (Nat)"/>
    <property type="match status" value="1"/>
</dbReference>
<evidence type="ECO:0000259" key="1">
    <source>
        <dbReference type="PROSITE" id="PS51186"/>
    </source>
</evidence>
<evidence type="ECO:0000313" key="2">
    <source>
        <dbReference type="EMBL" id="SHI87056.1"/>
    </source>
</evidence>
<dbReference type="OrthoDB" id="9811523at2"/>
<dbReference type="PROSITE" id="PS51186">
    <property type="entry name" value="GNAT"/>
    <property type="match status" value="1"/>
</dbReference>
<dbReference type="PANTHER" id="PTHR43792:SF1">
    <property type="entry name" value="N-ACETYLTRANSFERASE DOMAIN-CONTAINING PROTEIN"/>
    <property type="match status" value="1"/>
</dbReference>
<dbReference type="Proteomes" id="UP000184543">
    <property type="component" value="Unassembled WGS sequence"/>
</dbReference>
<dbReference type="AlphaFoldDB" id="A0A1M6ENN0"/>
<dbReference type="EMBL" id="FQYU01000002">
    <property type="protein sequence ID" value="SHI87056.1"/>
    <property type="molecule type" value="Genomic_DNA"/>
</dbReference>
<organism evidence="2 3">
    <name type="scientific">Pseudozobellia thermophila</name>
    <dbReference type="NCBI Taxonomy" id="192903"/>
    <lineage>
        <taxon>Bacteria</taxon>
        <taxon>Pseudomonadati</taxon>
        <taxon>Bacteroidota</taxon>
        <taxon>Flavobacteriia</taxon>
        <taxon>Flavobacteriales</taxon>
        <taxon>Flavobacteriaceae</taxon>
        <taxon>Pseudozobellia</taxon>
    </lineage>
</organism>
<dbReference type="Pfam" id="PF13302">
    <property type="entry name" value="Acetyltransf_3"/>
    <property type="match status" value="1"/>
</dbReference>
<dbReference type="PANTHER" id="PTHR43792">
    <property type="entry name" value="GNAT FAMILY, PUTATIVE (AFU_ORTHOLOGUE AFUA_3G00765)-RELATED-RELATED"/>
    <property type="match status" value="1"/>
</dbReference>
<reference evidence="3" key="1">
    <citation type="submission" date="2016-11" db="EMBL/GenBank/DDBJ databases">
        <authorList>
            <person name="Varghese N."/>
            <person name="Submissions S."/>
        </authorList>
    </citation>
    <scope>NUCLEOTIDE SEQUENCE [LARGE SCALE GENOMIC DNA]</scope>
    <source>
        <strain evidence="3">DSM 19858</strain>
    </source>
</reference>
<evidence type="ECO:0000313" key="3">
    <source>
        <dbReference type="Proteomes" id="UP000184543"/>
    </source>
</evidence>
<proteinExistence type="predicted"/>
<gene>
    <name evidence="2" type="ORF">SAMN04488513_102123</name>
</gene>
<dbReference type="Gene3D" id="3.40.630.30">
    <property type="match status" value="1"/>
</dbReference>
<accession>A0A1M6ENN0</accession>
<protein>
    <submittedName>
        <fullName evidence="2">Protein N-acetyltransferase, RimJ/RimL family</fullName>
    </submittedName>
</protein>
<dbReference type="GO" id="GO:0016747">
    <property type="term" value="F:acyltransferase activity, transferring groups other than amino-acyl groups"/>
    <property type="evidence" value="ECO:0007669"/>
    <property type="project" value="InterPro"/>
</dbReference>
<dbReference type="STRING" id="192903.SAMN04488513_102123"/>
<feature type="domain" description="N-acetyltransferase" evidence="1">
    <location>
        <begin position="8"/>
        <end position="175"/>
    </location>
</feature>
<dbReference type="InterPro" id="IPR000182">
    <property type="entry name" value="GNAT_dom"/>
</dbReference>
<sequence>MNRNTSRLHIRPLCIDDKESVFSYRSDPDTYKYLSLVPKSVDDIENFIVHSSPLVNVPGTWFQLGIIERATNRLIGDIGIHFPANDPQHGQAEIGYTLHKAFRGRGYATEALSAVVDYLFNTLGKHRITAHIDPNNPSSIKLIERLGFRKEAHFVEGFFFHEEWVDDLVYALLAREWNARKSRTQNK</sequence>
<keyword evidence="2" id="KW-0808">Transferase</keyword>
<dbReference type="InterPro" id="IPR016181">
    <property type="entry name" value="Acyl_CoA_acyltransferase"/>
</dbReference>
<keyword evidence="3" id="KW-1185">Reference proteome</keyword>
<dbReference type="InterPro" id="IPR051531">
    <property type="entry name" value="N-acetyltransferase"/>
</dbReference>